<evidence type="ECO:0000313" key="2">
    <source>
        <dbReference type="EMBL" id="KAG8047527.1"/>
    </source>
</evidence>
<dbReference type="AlphaFoldDB" id="A0A8J5RIQ2"/>
<feature type="compositionally biased region" description="Low complexity" evidence="1">
    <location>
        <begin position="1"/>
        <end position="19"/>
    </location>
</feature>
<evidence type="ECO:0000256" key="1">
    <source>
        <dbReference type="SAM" id="MobiDB-lite"/>
    </source>
</evidence>
<proteinExistence type="predicted"/>
<organism evidence="2 3">
    <name type="scientific">Zizania palustris</name>
    <name type="common">Northern wild rice</name>
    <dbReference type="NCBI Taxonomy" id="103762"/>
    <lineage>
        <taxon>Eukaryota</taxon>
        <taxon>Viridiplantae</taxon>
        <taxon>Streptophyta</taxon>
        <taxon>Embryophyta</taxon>
        <taxon>Tracheophyta</taxon>
        <taxon>Spermatophyta</taxon>
        <taxon>Magnoliopsida</taxon>
        <taxon>Liliopsida</taxon>
        <taxon>Poales</taxon>
        <taxon>Poaceae</taxon>
        <taxon>BOP clade</taxon>
        <taxon>Oryzoideae</taxon>
        <taxon>Oryzeae</taxon>
        <taxon>Zizaniinae</taxon>
        <taxon>Zizania</taxon>
    </lineage>
</organism>
<sequence>MDAPSTSLSASPTTSPGTLKSPHVCCNHAISEQNAFSQAIFPQYKWEITIFSKWVPGTSHPNVLPSYQQDEPAGEGGQNGLHHR</sequence>
<comment type="caution">
    <text evidence="2">The sequence shown here is derived from an EMBL/GenBank/DDBJ whole genome shotgun (WGS) entry which is preliminary data.</text>
</comment>
<keyword evidence="3" id="KW-1185">Reference proteome</keyword>
<dbReference type="EMBL" id="JAAALK010000290">
    <property type="protein sequence ID" value="KAG8047527.1"/>
    <property type="molecule type" value="Genomic_DNA"/>
</dbReference>
<feature type="region of interest" description="Disordered" evidence="1">
    <location>
        <begin position="61"/>
        <end position="84"/>
    </location>
</feature>
<reference evidence="2" key="1">
    <citation type="journal article" date="2021" name="bioRxiv">
        <title>Whole Genome Assembly and Annotation of Northern Wild Rice, Zizania palustris L., Supports a Whole Genome Duplication in the Zizania Genus.</title>
        <authorList>
            <person name="Haas M."/>
            <person name="Kono T."/>
            <person name="Macchietto M."/>
            <person name="Millas R."/>
            <person name="McGilp L."/>
            <person name="Shao M."/>
            <person name="Duquette J."/>
            <person name="Hirsch C.N."/>
            <person name="Kimball J."/>
        </authorList>
    </citation>
    <scope>NUCLEOTIDE SEQUENCE</scope>
    <source>
        <tissue evidence="2">Fresh leaf tissue</tissue>
    </source>
</reference>
<evidence type="ECO:0000313" key="3">
    <source>
        <dbReference type="Proteomes" id="UP000729402"/>
    </source>
</evidence>
<name>A0A8J5RIQ2_ZIZPA</name>
<dbReference type="Proteomes" id="UP000729402">
    <property type="component" value="Unassembled WGS sequence"/>
</dbReference>
<accession>A0A8J5RIQ2</accession>
<gene>
    <name evidence="2" type="ORF">GUJ93_ZPchr0008g13504</name>
</gene>
<protein>
    <submittedName>
        <fullName evidence="2">Uncharacterized protein</fullName>
    </submittedName>
</protein>
<feature type="compositionally biased region" description="Gly residues" evidence="1">
    <location>
        <begin position="74"/>
        <end position="84"/>
    </location>
</feature>
<feature type="region of interest" description="Disordered" evidence="1">
    <location>
        <begin position="1"/>
        <end position="23"/>
    </location>
</feature>
<reference evidence="2" key="2">
    <citation type="submission" date="2021-02" db="EMBL/GenBank/DDBJ databases">
        <authorList>
            <person name="Kimball J.A."/>
            <person name="Haas M.W."/>
            <person name="Macchietto M."/>
            <person name="Kono T."/>
            <person name="Duquette J."/>
            <person name="Shao M."/>
        </authorList>
    </citation>
    <scope>NUCLEOTIDE SEQUENCE</scope>
    <source>
        <tissue evidence="2">Fresh leaf tissue</tissue>
    </source>
</reference>